<keyword evidence="3" id="KW-0963">Cytoplasm</keyword>
<keyword evidence="4" id="KW-0678">Repressor</keyword>
<dbReference type="HOGENOM" id="CLU_045276_1_1_1"/>
<dbReference type="SUPFAM" id="SSF54211">
    <property type="entry name" value="Ribosomal protein S5 domain 2-like"/>
    <property type="match status" value="1"/>
</dbReference>
<comment type="similarity">
    <text evidence="2">Belongs to the IMPACT family.</text>
</comment>
<dbReference type="Pfam" id="PF01205">
    <property type="entry name" value="Impact_N"/>
    <property type="match status" value="1"/>
</dbReference>
<proteinExistence type="inferred from homology"/>
<name>F0W119_9STRA</name>
<dbReference type="AlphaFoldDB" id="F0W119"/>
<sequence>METSDAQLQIDEFEALQAIYADDFEPFVERSVKNISQNVRSCIIKIPGTFRLELVVEFPSTYPSSEAPIGRVHNSFGLTSEQCSGIIAKLTECFQQSNGQPCMYNWIEYIRENIALPIAEKPTLSNGTSTESEEQVVPLHEETMRPRMSRYTRNTRIEEIIAPYIYHTDTLIDRKSVFQAHIVTIKSIEDVSAFIGVLLSDRKVQRATHNILAYRIVSDHILKDNDSDGEDGAGSKLSHLLQLTNVQNVAVVVSRWYGGIHLGPVRFKHILSIARQGLEQAGLIRIEESKLCRKQ</sequence>
<evidence type="ECO:0000256" key="2">
    <source>
        <dbReference type="ARBA" id="ARBA00007665"/>
    </source>
</evidence>
<dbReference type="InterPro" id="IPR001498">
    <property type="entry name" value="Impact_N"/>
</dbReference>
<protein>
    <submittedName>
        <fullName evidence="8">Impactlike protein putative</fullName>
    </submittedName>
</protein>
<dbReference type="GO" id="GO:0005737">
    <property type="term" value="C:cytoplasm"/>
    <property type="evidence" value="ECO:0007669"/>
    <property type="project" value="UniProtKB-SubCell"/>
</dbReference>
<evidence type="ECO:0000259" key="7">
    <source>
        <dbReference type="PROSITE" id="PS50908"/>
    </source>
</evidence>
<dbReference type="PANTHER" id="PTHR16301:SF25">
    <property type="entry name" value="PROTEIN IMPACT"/>
    <property type="match status" value="1"/>
</dbReference>
<dbReference type="Gene3D" id="3.10.110.10">
    <property type="entry name" value="Ubiquitin Conjugating Enzyme"/>
    <property type="match status" value="1"/>
</dbReference>
<evidence type="ECO:0000256" key="1">
    <source>
        <dbReference type="ARBA" id="ARBA00004496"/>
    </source>
</evidence>
<dbReference type="Pfam" id="PF05773">
    <property type="entry name" value="RWD"/>
    <property type="match status" value="1"/>
</dbReference>
<dbReference type="SUPFAM" id="SSF54495">
    <property type="entry name" value="UBC-like"/>
    <property type="match status" value="1"/>
</dbReference>
<evidence type="ECO:0000256" key="6">
    <source>
        <dbReference type="ARBA" id="ARBA00023016"/>
    </source>
</evidence>
<reference evidence="8" key="1">
    <citation type="journal article" date="2011" name="PLoS Biol.">
        <title>Gene gain and loss during evolution of obligate parasitism in the white rust pathogen of Arabidopsis thaliana.</title>
        <authorList>
            <person name="Kemen E."/>
            <person name="Gardiner A."/>
            <person name="Schultz-Larsen T."/>
            <person name="Kemen A.C."/>
            <person name="Balmuth A.L."/>
            <person name="Robert-Seilaniantz A."/>
            <person name="Bailey K."/>
            <person name="Holub E."/>
            <person name="Studholme D.J."/>
            <person name="Maclean D."/>
            <person name="Jones J.D."/>
        </authorList>
    </citation>
    <scope>NUCLEOTIDE SEQUENCE</scope>
</reference>
<dbReference type="InterPro" id="IPR006575">
    <property type="entry name" value="RWD_dom"/>
</dbReference>
<keyword evidence="5" id="KW-0810">Translation regulation</keyword>
<dbReference type="InterPro" id="IPR016135">
    <property type="entry name" value="UBQ-conjugating_enzyme/RWD"/>
</dbReference>
<dbReference type="EMBL" id="FR824050">
    <property type="protein sequence ID" value="CCA14743.1"/>
    <property type="molecule type" value="Genomic_DNA"/>
</dbReference>
<comment type="subcellular location">
    <subcellularLocation>
        <location evidence="1">Cytoplasm</location>
    </subcellularLocation>
</comment>
<evidence type="ECO:0000313" key="8">
    <source>
        <dbReference type="EMBL" id="CCA14743.1"/>
    </source>
</evidence>
<evidence type="ECO:0000256" key="4">
    <source>
        <dbReference type="ARBA" id="ARBA00022491"/>
    </source>
</evidence>
<dbReference type="SMART" id="SM00591">
    <property type="entry name" value="RWD"/>
    <property type="match status" value="1"/>
</dbReference>
<dbReference type="PROSITE" id="PS50908">
    <property type="entry name" value="RWD"/>
    <property type="match status" value="1"/>
</dbReference>
<keyword evidence="6" id="KW-0346">Stress response</keyword>
<feature type="domain" description="RWD" evidence="7">
    <location>
        <begin position="11"/>
        <end position="117"/>
    </location>
</feature>
<evidence type="ECO:0000256" key="3">
    <source>
        <dbReference type="ARBA" id="ARBA00022490"/>
    </source>
</evidence>
<dbReference type="GO" id="GO:0140469">
    <property type="term" value="P:GCN2-mediated signaling"/>
    <property type="evidence" value="ECO:0007669"/>
    <property type="project" value="TreeGrafter"/>
</dbReference>
<dbReference type="PANTHER" id="PTHR16301">
    <property type="entry name" value="IMPACT-RELATED"/>
    <property type="match status" value="1"/>
</dbReference>
<dbReference type="InterPro" id="IPR023582">
    <property type="entry name" value="Impact"/>
</dbReference>
<evidence type="ECO:0000256" key="5">
    <source>
        <dbReference type="ARBA" id="ARBA00022845"/>
    </source>
</evidence>
<accession>F0W119</accession>
<dbReference type="CDD" id="cd23821">
    <property type="entry name" value="RWD_IMPACT"/>
    <property type="match status" value="1"/>
</dbReference>
<dbReference type="GO" id="GO:0006446">
    <property type="term" value="P:regulation of translational initiation"/>
    <property type="evidence" value="ECO:0007669"/>
    <property type="project" value="TreeGrafter"/>
</dbReference>
<reference evidence="8" key="2">
    <citation type="submission" date="2011-02" db="EMBL/GenBank/DDBJ databases">
        <authorList>
            <person name="MacLean D."/>
        </authorList>
    </citation>
    <scope>NUCLEOTIDE SEQUENCE</scope>
</reference>
<dbReference type="InterPro" id="IPR020568">
    <property type="entry name" value="Ribosomal_Su5_D2-typ_SF"/>
</dbReference>
<gene>
    <name evidence="8" type="primary">AlNc14C5G798</name>
    <name evidence="8" type="ORF">ALNC14_008860</name>
</gene>
<dbReference type="InterPro" id="IPR036956">
    <property type="entry name" value="Impact_N_sf"/>
</dbReference>
<organism evidence="8">
    <name type="scientific">Albugo laibachii Nc14</name>
    <dbReference type="NCBI Taxonomy" id="890382"/>
    <lineage>
        <taxon>Eukaryota</taxon>
        <taxon>Sar</taxon>
        <taxon>Stramenopiles</taxon>
        <taxon>Oomycota</taxon>
        <taxon>Peronosporomycetes</taxon>
        <taxon>Albuginales</taxon>
        <taxon>Albuginaceae</taxon>
        <taxon>Albugo</taxon>
    </lineage>
</organism>
<dbReference type="Gene3D" id="3.30.230.30">
    <property type="entry name" value="Impact, N-terminal domain"/>
    <property type="match status" value="1"/>
</dbReference>